<evidence type="ECO:0000313" key="3">
    <source>
        <dbReference type="Proteomes" id="UP000318538"/>
    </source>
</evidence>
<accession>A0A517NE87</accession>
<dbReference type="KEGG" id="rlc:K227x_38310"/>
<sequence>MHESILLITLAGTFRFQSADIESIVSIRSIRLLPHLPFLIQPSLRYGLQHAGLRVAIDRCYDGHPTSLLISPGFHIMFRTPLFFAIAASLFTATLTPSNATAEDGKWVSLFDGKTLDGWKKVGKDESHWEVKDGEMRSGGEISMLTSTTGPYKNFRYRVEMKINDGGNSGLYFRTTENPGFMDGYEAQVDSTHTDPIRTGSLYGFCHVYKQLVKPDTWFTYDVEVRDDNWRGRDMTRIKITIDGNELYEYMDFEKTYKEGHFAFQQHDPGSHVAIRKVEVMQLP</sequence>
<dbReference type="InterPro" id="IPR010496">
    <property type="entry name" value="AL/BT2_dom"/>
</dbReference>
<name>A0A517NE87_9BACT</name>
<dbReference type="EMBL" id="CP036525">
    <property type="protein sequence ID" value="QDT05431.1"/>
    <property type="molecule type" value="Genomic_DNA"/>
</dbReference>
<proteinExistence type="predicted"/>
<dbReference type="AlphaFoldDB" id="A0A517NE87"/>
<keyword evidence="3" id="KW-1185">Reference proteome</keyword>
<organism evidence="2 3">
    <name type="scientific">Rubripirellula lacrimiformis</name>
    <dbReference type="NCBI Taxonomy" id="1930273"/>
    <lineage>
        <taxon>Bacteria</taxon>
        <taxon>Pseudomonadati</taxon>
        <taxon>Planctomycetota</taxon>
        <taxon>Planctomycetia</taxon>
        <taxon>Pirellulales</taxon>
        <taxon>Pirellulaceae</taxon>
        <taxon>Rubripirellula</taxon>
    </lineage>
</organism>
<dbReference type="Gene3D" id="2.60.120.560">
    <property type="entry name" value="Exo-inulinase, domain 1"/>
    <property type="match status" value="1"/>
</dbReference>
<reference evidence="2 3" key="1">
    <citation type="submission" date="2019-02" db="EMBL/GenBank/DDBJ databases">
        <title>Deep-cultivation of Planctomycetes and their phenomic and genomic characterization uncovers novel biology.</title>
        <authorList>
            <person name="Wiegand S."/>
            <person name="Jogler M."/>
            <person name="Boedeker C."/>
            <person name="Pinto D."/>
            <person name="Vollmers J."/>
            <person name="Rivas-Marin E."/>
            <person name="Kohn T."/>
            <person name="Peeters S.H."/>
            <person name="Heuer A."/>
            <person name="Rast P."/>
            <person name="Oberbeckmann S."/>
            <person name="Bunk B."/>
            <person name="Jeske O."/>
            <person name="Meyerdierks A."/>
            <person name="Storesund J.E."/>
            <person name="Kallscheuer N."/>
            <person name="Luecker S."/>
            <person name="Lage O.M."/>
            <person name="Pohl T."/>
            <person name="Merkel B.J."/>
            <person name="Hornburger P."/>
            <person name="Mueller R.-W."/>
            <person name="Bruemmer F."/>
            <person name="Labrenz M."/>
            <person name="Spormann A.M."/>
            <person name="Op den Camp H."/>
            <person name="Overmann J."/>
            <person name="Amann R."/>
            <person name="Jetten M.S.M."/>
            <person name="Mascher T."/>
            <person name="Medema M.H."/>
            <person name="Devos D.P."/>
            <person name="Kaster A.-K."/>
            <person name="Ovreas L."/>
            <person name="Rohde M."/>
            <person name="Galperin M.Y."/>
            <person name="Jogler C."/>
        </authorList>
    </citation>
    <scope>NUCLEOTIDE SEQUENCE [LARGE SCALE GENOMIC DNA]</scope>
    <source>
        <strain evidence="2 3">K22_7</strain>
    </source>
</reference>
<dbReference type="Proteomes" id="UP000318538">
    <property type="component" value="Chromosome"/>
</dbReference>
<feature type="domain" description="3-keto-alpha-glucoside-1,2-lyase/3-keto-2-hydroxy-glucal hydratase" evidence="1">
    <location>
        <begin position="106"/>
        <end position="280"/>
    </location>
</feature>
<dbReference type="Pfam" id="PF06439">
    <property type="entry name" value="3keto-disac_hyd"/>
    <property type="match status" value="1"/>
</dbReference>
<gene>
    <name evidence="2" type="ORF">K227x_38310</name>
</gene>
<evidence type="ECO:0000313" key="2">
    <source>
        <dbReference type="EMBL" id="QDT05431.1"/>
    </source>
</evidence>
<evidence type="ECO:0000259" key="1">
    <source>
        <dbReference type="Pfam" id="PF06439"/>
    </source>
</evidence>
<protein>
    <recommendedName>
        <fullName evidence="1">3-keto-alpha-glucoside-1,2-lyase/3-keto-2-hydroxy-glucal hydratase domain-containing protein</fullName>
    </recommendedName>
</protein>
<dbReference type="GO" id="GO:0016787">
    <property type="term" value="F:hydrolase activity"/>
    <property type="evidence" value="ECO:0007669"/>
    <property type="project" value="InterPro"/>
</dbReference>